<reference evidence="5" key="1">
    <citation type="journal article" date="2019" name="Int. J. Syst. Evol. Microbiol.">
        <title>The Global Catalogue of Microorganisms (GCM) 10K type strain sequencing project: providing services to taxonomists for standard genome sequencing and annotation.</title>
        <authorList>
            <consortium name="The Broad Institute Genomics Platform"/>
            <consortium name="The Broad Institute Genome Sequencing Center for Infectious Disease"/>
            <person name="Wu L."/>
            <person name="Ma J."/>
        </authorList>
    </citation>
    <scope>NUCLEOTIDE SEQUENCE [LARGE SCALE GENOMIC DNA]</scope>
    <source>
        <strain evidence="5">CCUG 43114</strain>
    </source>
</reference>
<dbReference type="Proteomes" id="UP001596122">
    <property type="component" value="Unassembled WGS sequence"/>
</dbReference>
<dbReference type="Pfam" id="PF08309">
    <property type="entry name" value="LVIVD"/>
    <property type="match status" value="2"/>
</dbReference>
<dbReference type="InterPro" id="IPR003137">
    <property type="entry name" value="PA_domain"/>
</dbReference>
<protein>
    <submittedName>
        <fullName evidence="4">PA domain-containing protein</fullName>
    </submittedName>
</protein>
<evidence type="ECO:0000259" key="3">
    <source>
        <dbReference type="Pfam" id="PF02225"/>
    </source>
</evidence>
<dbReference type="RefSeq" id="WP_340269961.1">
    <property type="nucleotide sequence ID" value="NZ_JBBEOG010000005.1"/>
</dbReference>
<evidence type="ECO:0000313" key="4">
    <source>
        <dbReference type="EMBL" id="MFC5381992.1"/>
    </source>
</evidence>
<organism evidence="4 5">
    <name type="scientific">Aquipuribacter nitratireducens</name>
    <dbReference type="NCBI Taxonomy" id="650104"/>
    <lineage>
        <taxon>Bacteria</taxon>
        <taxon>Bacillati</taxon>
        <taxon>Actinomycetota</taxon>
        <taxon>Actinomycetes</taxon>
        <taxon>Micrococcales</taxon>
        <taxon>Intrasporangiaceae</taxon>
        <taxon>Aquipuribacter</taxon>
    </lineage>
</organism>
<name>A0ABW0GQM5_9MICO</name>
<keyword evidence="2" id="KW-0732">Signal</keyword>
<feature type="region of interest" description="Disordered" evidence="1">
    <location>
        <begin position="43"/>
        <end position="64"/>
    </location>
</feature>
<feature type="domain" description="PA" evidence="3">
    <location>
        <begin position="392"/>
        <end position="472"/>
    </location>
</feature>
<dbReference type="EMBL" id="JBHSLD010000014">
    <property type="protein sequence ID" value="MFC5381992.1"/>
    <property type="molecule type" value="Genomic_DNA"/>
</dbReference>
<accession>A0ABW0GQM5</accession>
<keyword evidence="5" id="KW-1185">Reference proteome</keyword>
<gene>
    <name evidence="4" type="ORF">ACFPJ6_14535</name>
</gene>
<dbReference type="Gene3D" id="3.50.30.30">
    <property type="match status" value="1"/>
</dbReference>
<dbReference type="Pfam" id="PF02225">
    <property type="entry name" value="PA"/>
    <property type="match status" value="1"/>
</dbReference>
<dbReference type="InterPro" id="IPR013211">
    <property type="entry name" value="LVIVD"/>
</dbReference>
<evidence type="ECO:0000256" key="2">
    <source>
        <dbReference type="SAM" id="SignalP"/>
    </source>
</evidence>
<evidence type="ECO:0000256" key="1">
    <source>
        <dbReference type="SAM" id="MobiDB-lite"/>
    </source>
</evidence>
<evidence type="ECO:0000313" key="5">
    <source>
        <dbReference type="Proteomes" id="UP001596122"/>
    </source>
</evidence>
<feature type="chain" id="PRO_5045810273" evidence="2">
    <location>
        <begin position="28"/>
        <end position="634"/>
    </location>
</feature>
<proteinExistence type="predicted"/>
<comment type="caution">
    <text evidence="4">The sequence shown here is derived from an EMBL/GenBank/DDBJ whole genome shotgun (WGS) entry which is preliminary data.</text>
</comment>
<feature type="signal peptide" evidence="2">
    <location>
        <begin position="1"/>
        <end position="27"/>
    </location>
</feature>
<sequence length="634" mass="66859">MRTRSAALVGGTAAVMAVALGAGAASAHTVFDLVSDGAYTNAKDTHSHEAQHGHEEGHLEPRQSDDLEVVSTLAMSRVTEGGIADVAVHGDFAYLNSWGGAGNCGRNGTHVVDISDVANPVEVAFINSKEGSYPGEGAQVLSMSTPFFTGDVLLTNNELCKVGVGFGGINLYDVTDPYAPANLSLGFGDYTTNGIAGKNRKKTANQVHSVFGWTAGAKAYAVMVDNEEFTDVDIVDITNPRKPALIAEYDLVEEGIATEAGLDEVFLHDMVVKEIDGRQIMLASYWDGGYVRLDVTDPRDVEVLADSQFGAVDSQPVYPTLADALAGTDPTAVAPEGNAHQAEFTLDDEFVIAADEDFSPFALDATNVTDGTEITASPGSDTRQLEGEETVTGQAVFAGRACTPAETAAAPSTGGPYVAVVERGLCDFTVKVANVIQAGGYDAVLIFNRTALDGCNTTLGMSVEGDIPTFGVAPRQQGYAIFGLEAQYDDAACRAGDGTQLSPMVLGQLGDTLTFSQYFDGWGFVRLLDADTMTEIDSYAIPEARTAELADGFGDLSVHEVAVSQQDASLAYLSYYAGGLRVVEVGPGGISEVGQFIDEGGNNFWGVEVFEQDGTEYVALSDRDLGLYILRYTP</sequence>